<keyword evidence="3" id="KW-0175">Coiled coil</keyword>
<dbReference type="EMBL" id="JBHUGY010000016">
    <property type="protein sequence ID" value="MFD2053252.1"/>
    <property type="molecule type" value="Genomic_DNA"/>
</dbReference>
<sequence length="80" mass="9154">MPEAERELAEFIDLKAERMRLARQVSGLEAEIKKLSEKLDNPDFVARAPEEVVGENRERLETAQAAKRRLDVVLSRFKGC</sequence>
<dbReference type="InterPro" id="IPR037118">
    <property type="entry name" value="Val-tRNA_synth_C_sf"/>
</dbReference>
<keyword evidence="2" id="KW-0067">ATP-binding</keyword>
<evidence type="ECO:0000313" key="5">
    <source>
        <dbReference type="EMBL" id="MFD2053252.1"/>
    </source>
</evidence>
<dbReference type="Gene3D" id="1.10.287.380">
    <property type="entry name" value="Valyl-tRNA synthetase, C-terminal domain"/>
    <property type="match status" value="1"/>
</dbReference>
<dbReference type="RefSeq" id="WP_379018054.1">
    <property type="nucleotide sequence ID" value="NZ_JBHUGY010000016.1"/>
</dbReference>
<dbReference type="InterPro" id="IPR010978">
    <property type="entry name" value="tRNA-bd_arm"/>
</dbReference>
<feature type="coiled-coil region" evidence="3">
    <location>
        <begin position="11"/>
        <end position="38"/>
    </location>
</feature>
<dbReference type="SUPFAM" id="SSF46589">
    <property type="entry name" value="tRNA-binding arm"/>
    <property type="match status" value="1"/>
</dbReference>
<protein>
    <recommendedName>
        <fullName evidence="4">Valyl-tRNA synthetase tRNA-binding arm domain-containing protein</fullName>
    </recommendedName>
</protein>
<dbReference type="Pfam" id="PF10458">
    <property type="entry name" value="Val_tRNA-synt_C"/>
    <property type="match status" value="1"/>
</dbReference>
<name>A0ABW4WD33_9HYPH</name>
<evidence type="ECO:0000313" key="6">
    <source>
        <dbReference type="Proteomes" id="UP001597349"/>
    </source>
</evidence>
<accession>A0ABW4WD33</accession>
<keyword evidence="1" id="KW-0547">Nucleotide-binding</keyword>
<dbReference type="Proteomes" id="UP001597349">
    <property type="component" value="Unassembled WGS sequence"/>
</dbReference>
<gene>
    <name evidence="5" type="ORF">ACFSQT_09125</name>
</gene>
<feature type="domain" description="Valyl-tRNA synthetase tRNA-binding arm" evidence="4">
    <location>
        <begin position="13"/>
        <end position="76"/>
    </location>
</feature>
<organism evidence="5 6">
    <name type="scientific">Mesorhizobium calcicola</name>
    <dbReference type="NCBI Taxonomy" id="1300310"/>
    <lineage>
        <taxon>Bacteria</taxon>
        <taxon>Pseudomonadati</taxon>
        <taxon>Pseudomonadota</taxon>
        <taxon>Alphaproteobacteria</taxon>
        <taxon>Hyphomicrobiales</taxon>
        <taxon>Phyllobacteriaceae</taxon>
        <taxon>Mesorhizobium</taxon>
    </lineage>
</organism>
<proteinExistence type="predicted"/>
<evidence type="ECO:0000256" key="1">
    <source>
        <dbReference type="ARBA" id="ARBA00022741"/>
    </source>
</evidence>
<evidence type="ECO:0000259" key="4">
    <source>
        <dbReference type="Pfam" id="PF10458"/>
    </source>
</evidence>
<dbReference type="InterPro" id="IPR019499">
    <property type="entry name" value="Val-tRNA_synth_tRNA-bd"/>
</dbReference>
<evidence type="ECO:0000256" key="2">
    <source>
        <dbReference type="ARBA" id="ARBA00022840"/>
    </source>
</evidence>
<keyword evidence="6" id="KW-1185">Reference proteome</keyword>
<evidence type="ECO:0000256" key="3">
    <source>
        <dbReference type="SAM" id="Coils"/>
    </source>
</evidence>
<reference evidence="6" key="1">
    <citation type="journal article" date="2019" name="Int. J. Syst. Evol. Microbiol.">
        <title>The Global Catalogue of Microorganisms (GCM) 10K type strain sequencing project: providing services to taxonomists for standard genome sequencing and annotation.</title>
        <authorList>
            <consortium name="The Broad Institute Genomics Platform"/>
            <consortium name="The Broad Institute Genome Sequencing Center for Infectious Disease"/>
            <person name="Wu L."/>
            <person name="Ma J."/>
        </authorList>
    </citation>
    <scope>NUCLEOTIDE SEQUENCE [LARGE SCALE GENOMIC DNA]</scope>
    <source>
        <strain evidence="6">CGMCC 1.16226</strain>
    </source>
</reference>
<comment type="caution">
    <text evidence="5">The sequence shown here is derived from an EMBL/GenBank/DDBJ whole genome shotgun (WGS) entry which is preliminary data.</text>
</comment>